<sequence>MTPCCKLHPVALFLVECGQKNGLGHLRRCQVLAHAMQAEGWECSFGISDVAMIDIVCSEGFKAALWVGDGLDLGPADVLLVDGYHYNTRIFSRWKKYTRVSLAVDDLAERPVSAHVILNHNLYGTELDYSNYGAEIVIGGGDYSLVDKKFFAVANSKRPSPLHVLVSFGGMDDGCYSVPVAKRILMESPSAVLEIVIPKIQTPSEGIQDLQRQYGSRVILHHGVDMAEAMGRCSVLAGAAGVTVLEALASGLKLSVCASADNQRINTVALRKLGYTSFDGFDPEAVAKSALTFLKDGDLSVCSVLDGKGPERVISTLVKLLNKYR</sequence>
<dbReference type="Gene3D" id="3.40.50.2000">
    <property type="entry name" value="Glycogen Phosphorylase B"/>
    <property type="match status" value="1"/>
</dbReference>
<dbReference type="Proteomes" id="UP001597294">
    <property type="component" value="Unassembled WGS sequence"/>
</dbReference>
<evidence type="ECO:0000313" key="2">
    <source>
        <dbReference type="Proteomes" id="UP001597294"/>
    </source>
</evidence>
<dbReference type="Gene3D" id="3.40.50.11190">
    <property type="match status" value="1"/>
</dbReference>
<dbReference type="EMBL" id="JBHUII010000007">
    <property type="protein sequence ID" value="MFD2206856.1"/>
    <property type="molecule type" value="Genomic_DNA"/>
</dbReference>
<protein>
    <recommendedName>
        <fullName evidence="3">Glycosyl transferase family 28 C-terminal domain-containing protein</fullName>
    </recommendedName>
</protein>
<evidence type="ECO:0008006" key="3">
    <source>
        <dbReference type="Google" id="ProtNLM"/>
    </source>
</evidence>
<reference evidence="2" key="1">
    <citation type="journal article" date="2019" name="Int. J. Syst. Evol. Microbiol.">
        <title>The Global Catalogue of Microorganisms (GCM) 10K type strain sequencing project: providing services to taxonomists for standard genome sequencing and annotation.</title>
        <authorList>
            <consortium name="The Broad Institute Genomics Platform"/>
            <consortium name="The Broad Institute Genome Sequencing Center for Infectious Disease"/>
            <person name="Wu L."/>
            <person name="Ma J."/>
        </authorList>
    </citation>
    <scope>NUCLEOTIDE SEQUENCE [LARGE SCALE GENOMIC DNA]</scope>
    <source>
        <strain evidence="2">CGMCC 4.7192</strain>
    </source>
</reference>
<dbReference type="RefSeq" id="WP_380252903.1">
    <property type="nucleotide sequence ID" value="NZ_JBHUII010000007.1"/>
</dbReference>
<evidence type="ECO:0000313" key="1">
    <source>
        <dbReference type="EMBL" id="MFD2206856.1"/>
    </source>
</evidence>
<keyword evidence="2" id="KW-1185">Reference proteome</keyword>
<organism evidence="1 2">
    <name type="scientific">Kiloniella antarctica</name>
    <dbReference type="NCBI Taxonomy" id="1550907"/>
    <lineage>
        <taxon>Bacteria</taxon>
        <taxon>Pseudomonadati</taxon>
        <taxon>Pseudomonadota</taxon>
        <taxon>Alphaproteobacteria</taxon>
        <taxon>Rhodospirillales</taxon>
        <taxon>Kiloniellaceae</taxon>
        <taxon>Kiloniella</taxon>
    </lineage>
</organism>
<proteinExistence type="predicted"/>
<gene>
    <name evidence="1" type="ORF">ACFSKO_14590</name>
</gene>
<comment type="caution">
    <text evidence="1">The sequence shown here is derived from an EMBL/GenBank/DDBJ whole genome shotgun (WGS) entry which is preliminary data.</text>
</comment>
<name>A0ABW5BPR6_9PROT</name>
<accession>A0ABW5BPR6</accession>